<evidence type="ECO:0008006" key="4">
    <source>
        <dbReference type="Google" id="ProtNLM"/>
    </source>
</evidence>
<dbReference type="Proteomes" id="UP000642748">
    <property type="component" value="Unassembled WGS sequence"/>
</dbReference>
<name>A0A8J3VT41_9ACTN</name>
<comment type="caution">
    <text evidence="2">The sequence shown here is derived from an EMBL/GenBank/DDBJ whole genome shotgun (WGS) entry which is preliminary data.</text>
</comment>
<feature type="compositionally biased region" description="Basic and acidic residues" evidence="1">
    <location>
        <begin position="57"/>
        <end position="86"/>
    </location>
</feature>
<gene>
    <name evidence="2" type="ORF">Raf01_58660</name>
</gene>
<feature type="region of interest" description="Disordered" evidence="1">
    <location>
        <begin position="47"/>
        <end position="209"/>
    </location>
</feature>
<accession>A0A8J3VT41</accession>
<evidence type="ECO:0000256" key="1">
    <source>
        <dbReference type="SAM" id="MobiDB-lite"/>
    </source>
</evidence>
<proteinExistence type="predicted"/>
<keyword evidence="3" id="KW-1185">Reference proteome</keyword>
<dbReference type="EMBL" id="BONZ01000056">
    <property type="protein sequence ID" value="GIH17694.1"/>
    <property type="molecule type" value="Genomic_DNA"/>
</dbReference>
<organism evidence="2 3">
    <name type="scientific">Rugosimonospora africana</name>
    <dbReference type="NCBI Taxonomy" id="556532"/>
    <lineage>
        <taxon>Bacteria</taxon>
        <taxon>Bacillati</taxon>
        <taxon>Actinomycetota</taxon>
        <taxon>Actinomycetes</taxon>
        <taxon>Micromonosporales</taxon>
        <taxon>Micromonosporaceae</taxon>
        <taxon>Rugosimonospora</taxon>
    </lineage>
</organism>
<dbReference type="Pfam" id="PF06150">
    <property type="entry name" value="ChaB"/>
    <property type="match status" value="1"/>
</dbReference>
<evidence type="ECO:0000313" key="2">
    <source>
        <dbReference type="EMBL" id="GIH17694.1"/>
    </source>
</evidence>
<dbReference type="AlphaFoldDB" id="A0A8J3VT41"/>
<sequence length="209" mass="23243">MEITGSTRRPWLVLERGSANSAASAEAPGARYLSLIRVRPGIGTFKRGAGGKPACMTKEDKEKHKQAQEMRDDVPSTVARSDDKAVRTYKKTLQSAEESYGDGERAHRTAYASLKHTHEKVGDHWEPKEHKGPSDPQAAQGAPRSLDQPRGTAQGVDANASQAHLKDVARRLGIEDPQRLDRDDLVKAIEKANERVTRRSREKDRRDCR</sequence>
<dbReference type="InterPro" id="IPR009317">
    <property type="entry name" value="ChaB"/>
</dbReference>
<reference evidence="2" key="1">
    <citation type="submission" date="2021-01" db="EMBL/GenBank/DDBJ databases">
        <title>Whole genome shotgun sequence of Rugosimonospora africana NBRC 104875.</title>
        <authorList>
            <person name="Komaki H."/>
            <person name="Tamura T."/>
        </authorList>
    </citation>
    <scope>NUCLEOTIDE SEQUENCE</scope>
    <source>
        <strain evidence="2">NBRC 104875</strain>
    </source>
</reference>
<evidence type="ECO:0000313" key="3">
    <source>
        <dbReference type="Proteomes" id="UP000642748"/>
    </source>
</evidence>
<dbReference type="SUPFAM" id="SSF140376">
    <property type="entry name" value="ChaB-like"/>
    <property type="match status" value="1"/>
</dbReference>
<dbReference type="InterPro" id="IPR037205">
    <property type="entry name" value="ChaB_sf"/>
</dbReference>
<feature type="compositionally biased region" description="Basic and acidic residues" evidence="1">
    <location>
        <begin position="119"/>
        <end position="133"/>
    </location>
</feature>
<protein>
    <recommendedName>
        <fullName evidence="4">ChaB protein</fullName>
    </recommendedName>
</protein>
<dbReference type="Gene3D" id="1.10.1740.70">
    <property type="entry name" value="ChaB"/>
    <property type="match status" value="1"/>
</dbReference>
<feature type="compositionally biased region" description="Basic and acidic residues" evidence="1">
    <location>
        <begin position="164"/>
        <end position="209"/>
    </location>
</feature>